<name>A0AAV1YLC5_LUPLU</name>
<dbReference type="AlphaFoldDB" id="A0AAV1YLC5"/>
<accession>A0AAV1YLC5</accession>
<feature type="signal peptide" evidence="2">
    <location>
        <begin position="1"/>
        <end position="21"/>
    </location>
</feature>
<dbReference type="PANTHER" id="PTHR31951:SF22">
    <property type="entry name" value="ECA1 GAMETOGENESIS RELATED FAMILY"/>
    <property type="match status" value="1"/>
</dbReference>
<reference evidence="4 5" key="1">
    <citation type="submission" date="2024-03" db="EMBL/GenBank/DDBJ databases">
        <authorList>
            <person name="Martinez-Hernandez J."/>
        </authorList>
    </citation>
    <scope>NUCLEOTIDE SEQUENCE [LARGE SCALE GENOMIC DNA]</scope>
</reference>
<dbReference type="Proteomes" id="UP001497480">
    <property type="component" value="Unassembled WGS sequence"/>
</dbReference>
<feature type="chain" id="PRO_5043898079" description="Prolamin-like domain-containing protein" evidence="2">
    <location>
        <begin position="22"/>
        <end position="195"/>
    </location>
</feature>
<keyword evidence="5" id="KW-1185">Reference proteome</keyword>
<organism evidence="4 5">
    <name type="scientific">Lupinus luteus</name>
    <name type="common">European yellow lupine</name>
    <dbReference type="NCBI Taxonomy" id="3873"/>
    <lineage>
        <taxon>Eukaryota</taxon>
        <taxon>Viridiplantae</taxon>
        <taxon>Streptophyta</taxon>
        <taxon>Embryophyta</taxon>
        <taxon>Tracheophyta</taxon>
        <taxon>Spermatophyta</taxon>
        <taxon>Magnoliopsida</taxon>
        <taxon>eudicotyledons</taxon>
        <taxon>Gunneridae</taxon>
        <taxon>Pentapetalae</taxon>
        <taxon>rosids</taxon>
        <taxon>fabids</taxon>
        <taxon>Fabales</taxon>
        <taxon>Fabaceae</taxon>
        <taxon>Papilionoideae</taxon>
        <taxon>50 kb inversion clade</taxon>
        <taxon>genistoids sensu lato</taxon>
        <taxon>core genistoids</taxon>
        <taxon>Genisteae</taxon>
        <taxon>Lupinus</taxon>
    </lineage>
</organism>
<evidence type="ECO:0000256" key="2">
    <source>
        <dbReference type="SAM" id="SignalP"/>
    </source>
</evidence>
<evidence type="ECO:0000313" key="4">
    <source>
        <dbReference type="EMBL" id="CAL0333760.1"/>
    </source>
</evidence>
<gene>
    <name evidence="4" type="ORF">LLUT_LOCUS34820</name>
</gene>
<evidence type="ECO:0000256" key="1">
    <source>
        <dbReference type="ARBA" id="ARBA00022729"/>
    </source>
</evidence>
<feature type="domain" description="Prolamin-like" evidence="3">
    <location>
        <begin position="35"/>
        <end position="108"/>
    </location>
</feature>
<proteinExistence type="predicted"/>
<comment type="caution">
    <text evidence="4">The sequence shown here is derived from an EMBL/GenBank/DDBJ whole genome shotgun (WGS) entry which is preliminary data.</text>
</comment>
<keyword evidence="1 2" id="KW-0732">Signal</keyword>
<feature type="domain" description="Prolamin-like" evidence="3">
    <location>
        <begin position="121"/>
        <end position="192"/>
    </location>
</feature>
<sequence length="195" mass="21943">MAKFSNHIIILVAFFLATTIAMKPEIPTLETIYQCQTYFGQECGMQVYDRLFGTNVSDLPTNCCYKLVQMGYPCHTRLTVATAKSPKHEKEGLKEILVKSDEIFEKCDEATYPGNILYLAKCIQKIGTDCGDEVSKHIVSDGNVSKQCCKKLVKMGQDCHDNLAKALIRIPELRAVDATQIVEKSKKIFQYCQKS</sequence>
<evidence type="ECO:0000259" key="3">
    <source>
        <dbReference type="Pfam" id="PF05617"/>
    </source>
</evidence>
<dbReference type="PANTHER" id="PTHR31951">
    <property type="entry name" value="BIFUNCTIONAL INHIBITOR/LIPID-TRANSFER PROTEIN/SEED STORAGE 2S ALBUMIN SUPERFAMILY PROTEIN-RELATED"/>
    <property type="match status" value="1"/>
</dbReference>
<dbReference type="EMBL" id="CAXHTB010000025">
    <property type="protein sequence ID" value="CAL0333760.1"/>
    <property type="molecule type" value="Genomic_DNA"/>
</dbReference>
<protein>
    <recommendedName>
        <fullName evidence="3">Prolamin-like domain-containing protein</fullName>
    </recommendedName>
</protein>
<dbReference type="InterPro" id="IPR008502">
    <property type="entry name" value="Prolamin-like"/>
</dbReference>
<dbReference type="Pfam" id="PF05617">
    <property type="entry name" value="Prolamin_like"/>
    <property type="match status" value="2"/>
</dbReference>
<evidence type="ECO:0000313" key="5">
    <source>
        <dbReference type="Proteomes" id="UP001497480"/>
    </source>
</evidence>